<sequence length="133" mass="15191">MLDSDSTKWVLEDKTHSAQNMEHIATFRGINAEGKSQIADYVHDPAMQNRFIAQTIREQFLELFFTSGDANNARAARNRPLSVGIPRRKRCSGILTSERVIVMTPFDNSASIAFGIINTELEVGFYWMMEKYR</sequence>
<evidence type="ECO:0000313" key="1">
    <source>
        <dbReference type="EMBL" id="KAI9920355.1"/>
    </source>
</evidence>
<dbReference type="EMBL" id="CM047589">
    <property type="protein sequence ID" value="KAI9920355.1"/>
    <property type="molecule type" value="Genomic_DNA"/>
</dbReference>
<protein>
    <submittedName>
        <fullName evidence="1">Uncharacterized protein</fullName>
    </submittedName>
</protein>
<organism evidence="1 2">
    <name type="scientific">Peronosclerospora sorghi</name>
    <dbReference type="NCBI Taxonomy" id="230839"/>
    <lineage>
        <taxon>Eukaryota</taxon>
        <taxon>Sar</taxon>
        <taxon>Stramenopiles</taxon>
        <taxon>Oomycota</taxon>
        <taxon>Peronosporomycetes</taxon>
        <taxon>Peronosporales</taxon>
        <taxon>Peronosporaceae</taxon>
        <taxon>Peronosclerospora</taxon>
    </lineage>
</organism>
<evidence type="ECO:0000313" key="2">
    <source>
        <dbReference type="Proteomes" id="UP001163321"/>
    </source>
</evidence>
<proteinExistence type="predicted"/>
<accession>A0ACC0WNW7</accession>
<gene>
    <name evidence="1" type="ORF">PsorP6_015901</name>
</gene>
<dbReference type="Proteomes" id="UP001163321">
    <property type="component" value="Chromosome 10"/>
</dbReference>
<name>A0ACC0WNW7_9STRA</name>
<comment type="caution">
    <text evidence="1">The sequence shown here is derived from an EMBL/GenBank/DDBJ whole genome shotgun (WGS) entry which is preliminary data.</text>
</comment>
<keyword evidence="2" id="KW-1185">Reference proteome</keyword>
<reference evidence="1 2" key="1">
    <citation type="journal article" date="2022" name="bioRxiv">
        <title>The genome of the oomycete Peronosclerospora sorghi, a cosmopolitan pathogen of maize and sorghum, is inflated with dispersed pseudogenes.</title>
        <authorList>
            <person name="Fletcher K."/>
            <person name="Martin F."/>
            <person name="Isakeit T."/>
            <person name="Cavanaugh K."/>
            <person name="Magill C."/>
            <person name="Michelmore R."/>
        </authorList>
    </citation>
    <scope>NUCLEOTIDE SEQUENCE [LARGE SCALE GENOMIC DNA]</scope>
    <source>
        <strain evidence="1">P6</strain>
    </source>
</reference>